<dbReference type="EMBL" id="AMCI01002009">
    <property type="protein sequence ID" value="EJX03854.1"/>
    <property type="molecule type" value="Genomic_DNA"/>
</dbReference>
<organism evidence="1">
    <name type="scientific">gut metagenome</name>
    <dbReference type="NCBI Taxonomy" id="749906"/>
    <lineage>
        <taxon>unclassified sequences</taxon>
        <taxon>metagenomes</taxon>
        <taxon>organismal metagenomes</taxon>
    </lineage>
</organism>
<comment type="caution">
    <text evidence="1">The sequence shown here is derived from an EMBL/GenBank/DDBJ whole genome shotgun (WGS) entry which is preliminary data.</text>
</comment>
<sequence>MHAGVFDTADVLIHRHPVVIAFVDHGRIAVMRAIALEVPGAVDEGIHRIGFTLGIAAALRTFHFEEGFALRERIAGTVRNQVFGENDREIFFRHRNGTAAWAVDHRDRRTPVALTGHTPVAKTEFDFFLSQTATLQFGSDGVNRFMNIEAVKLSGIDQMRVKGFIAVPVLPGVVGIGFSFNSHDLLDGKTELFGKGKIAFVMSGHSHDSAFAVTHQDVIGNPDFNVSARNRVLDVKAGGLPLLFHRGNVRFGNGTLGTFFDKGLEIRTVFRQIRGQRMFGGDGHKRNPHQGIGAGGVDPEFFGFTV</sequence>
<reference evidence="1" key="1">
    <citation type="journal article" date="2012" name="PLoS ONE">
        <title>Gene sets for utilization of primary and secondary nutrition supplies in the distal gut of endangered iberian lynx.</title>
        <authorList>
            <person name="Alcaide M."/>
            <person name="Messina E."/>
            <person name="Richter M."/>
            <person name="Bargiela R."/>
            <person name="Peplies J."/>
            <person name="Huws S.A."/>
            <person name="Newbold C.J."/>
            <person name="Golyshin P.N."/>
            <person name="Simon M.A."/>
            <person name="Lopez G."/>
            <person name="Yakimov M.M."/>
            <person name="Ferrer M."/>
        </authorList>
    </citation>
    <scope>NUCLEOTIDE SEQUENCE</scope>
</reference>
<gene>
    <name evidence="1" type="ORF">EVA_08040</name>
</gene>
<name>J9GAI3_9ZZZZ</name>
<dbReference type="AlphaFoldDB" id="J9GAI3"/>
<proteinExistence type="predicted"/>
<evidence type="ECO:0000313" key="1">
    <source>
        <dbReference type="EMBL" id="EJX03854.1"/>
    </source>
</evidence>
<protein>
    <submittedName>
        <fullName evidence="1">Uncharacterized protein</fullName>
    </submittedName>
</protein>
<accession>J9GAI3</accession>